<keyword evidence="2" id="KW-1185">Reference proteome</keyword>
<organism evidence="1 2">
    <name type="scientific">Collimonas arenae</name>
    <dbReference type="NCBI Taxonomy" id="279058"/>
    <lineage>
        <taxon>Bacteria</taxon>
        <taxon>Pseudomonadati</taxon>
        <taxon>Pseudomonadota</taxon>
        <taxon>Betaproteobacteria</taxon>
        <taxon>Burkholderiales</taxon>
        <taxon>Oxalobacteraceae</taxon>
        <taxon>Collimonas</taxon>
    </lineage>
</organism>
<protein>
    <submittedName>
        <fullName evidence="1">Uncharacterized protein</fullName>
    </submittedName>
</protein>
<reference evidence="1 2" key="1">
    <citation type="submission" date="2015-11" db="EMBL/GenBank/DDBJ databases">
        <title>Exploring the genomic traits of fungus-feeding bacterial genus Collimonas.</title>
        <authorList>
            <person name="Song C."/>
            <person name="Schmidt R."/>
            <person name="de Jager V."/>
            <person name="Krzyzanowska D."/>
            <person name="Jongedijk E."/>
            <person name="Cankar K."/>
            <person name="Beekwilder J."/>
            <person name="van Veen A."/>
            <person name="de Boer W."/>
            <person name="van Veen J.A."/>
            <person name="Garbeva P."/>
        </authorList>
    </citation>
    <scope>NUCLEOTIDE SEQUENCE [LARGE SCALE GENOMIC DNA]</scope>
    <source>
        <strain evidence="1 2">Ter282</strain>
    </source>
</reference>
<sequence>MAEAGRRTGFITMLFDRLFELLDIVPDSSVLRYRQLRFS</sequence>
<name>A0A127PLY9_9BURK</name>
<dbReference type="Proteomes" id="UP000071778">
    <property type="component" value="Chromosome"/>
</dbReference>
<evidence type="ECO:0000313" key="1">
    <source>
        <dbReference type="EMBL" id="AMP08656.1"/>
    </source>
</evidence>
<gene>
    <name evidence="1" type="ORF">CAter282_0856</name>
</gene>
<proteinExistence type="predicted"/>
<dbReference type="EMBL" id="CP013235">
    <property type="protein sequence ID" value="AMP08656.1"/>
    <property type="molecule type" value="Genomic_DNA"/>
</dbReference>
<accession>A0A127PLY9</accession>
<evidence type="ECO:0000313" key="2">
    <source>
        <dbReference type="Proteomes" id="UP000071778"/>
    </source>
</evidence>
<dbReference type="AlphaFoldDB" id="A0A127PLY9"/>